<protein>
    <submittedName>
        <fullName evidence="2">Uncharacterized protein</fullName>
    </submittedName>
</protein>
<organism evidence="2 3">
    <name type="scientific">Actibacterium atlanticum</name>
    <dbReference type="NCBI Taxonomy" id="1461693"/>
    <lineage>
        <taxon>Bacteria</taxon>
        <taxon>Pseudomonadati</taxon>
        <taxon>Pseudomonadota</taxon>
        <taxon>Alphaproteobacteria</taxon>
        <taxon>Rhodobacterales</taxon>
        <taxon>Roseobacteraceae</taxon>
        <taxon>Actibacterium</taxon>
    </lineage>
</organism>
<keyword evidence="3" id="KW-1185">Reference proteome</keyword>
<feature type="chain" id="PRO_5001567131" evidence="1">
    <location>
        <begin position="20"/>
        <end position="133"/>
    </location>
</feature>
<sequence length="133" mass="14128">MRAAIIGAAAILLTEQASAGAFDGTYRQGPETDCTLLGQDGGALRIQDNLFEGVENTCQMENPVDVRDMDAVLFDMKCSGEGEPWQARALFMRAADAGLIMVWNGYAFKYDLCPAPGAETTGATGEEAETPAN</sequence>
<dbReference type="OrthoDB" id="7727934at2"/>
<proteinExistence type="predicted"/>
<dbReference type="eggNOG" id="ENOG5032T0W">
    <property type="taxonomic scope" value="Bacteria"/>
</dbReference>
<feature type="signal peptide" evidence="1">
    <location>
        <begin position="1"/>
        <end position="19"/>
    </location>
</feature>
<comment type="caution">
    <text evidence="2">The sequence shown here is derived from an EMBL/GenBank/DDBJ whole genome shotgun (WGS) entry which is preliminary data.</text>
</comment>
<evidence type="ECO:0000256" key="1">
    <source>
        <dbReference type="SAM" id="SignalP"/>
    </source>
</evidence>
<dbReference type="EMBL" id="AQQY01000004">
    <property type="protein sequence ID" value="KCV82216.1"/>
    <property type="molecule type" value="Genomic_DNA"/>
</dbReference>
<dbReference type="RefSeq" id="WP_051598016.1">
    <property type="nucleotide sequence ID" value="NZ_AQQY01000004.1"/>
</dbReference>
<keyword evidence="1" id="KW-0732">Signal</keyword>
<dbReference type="STRING" id="1461693.ATO10_07497"/>
<dbReference type="AlphaFoldDB" id="A0A058ZN72"/>
<reference evidence="2 3" key="1">
    <citation type="submission" date="2013-04" db="EMBL/GenBank/DDBJ databases">
        <title>Shimia sp. 22II-S11-Z10 Genome Sequencing.</title>
        <authorList>
            <person name="Lai Q."/>
            <person name="Li G."/>
            <person name="Shao Z."/>
        </authorList>
    </citation>
    <scope>NUCLEOTIDE SEQUENCE [LARGE SCALE GENOMIC DNA]</scope>
    <source>
        <strain evidence="3">22II-S11-Z10</strain>
    </source>
</reference>
<dbReference type="Proteomes" id="UP000024836">
    <property type="component" value="Unassembled WGS sequence"/>
</dbReference>
<gene>
    <name evidence="2" type="ORF">ATO10_07497</name>
</gene>
<name>A0A058ZN72_9RHOB</name>
<evidence type="ECO:0000313" key="3">
    <source>
        <dbReference type="Proteomes" id="UP000024836"/>
    </source>
</evidence>
<evidence type="ECO:0000313" key="2">
    <source>
        <dbReference type="EMBL" id="KCV82216.1"/>
    </source>
</evidence>
<accession>A0A058ZN72</accession>